<organism evidence="6 7">
    <name type="scientific">Cyclocybe aegerita</name>
    <name type="common">Black poplar mushroom</name>
    <name type="synonym">Agrocybe aegerita</name>
    <dbReference type="NCBI Taxonomy" id="1973307"/>
    <lineage>
        <taxon>Eukaryota</taxon>
        <taxon>Fungi</taxon>
        <taxon>Dikarya</taxon>
        <taxon>Basidiomycota</taxon>
        <taxon>Agaricomycotina</taxon>
        <taxon>Agaricomycetes</taxon>
        <taxon>Agaricomycetidae</taxon>
        <taxon>Agaricales</taxon>
        <taxon>Agaricineae</taxon>
        <taxon>Bolbitiaceae</taxon>
        <taxon>Cyclocybe</taxon>
    </lineage>
</organism>
<dbReference type="EMBL" id="CACVBS010000040">
    <property type="protein sequence ID" value="CAA7263492.1"/>
    <property type="molecule type" value="Genomic_DNA"/>
</dbReference>
<reference evidence="6 7" key="1">
    <citation type="submission" date="2020-01" db="EMBL/GenBank/DDBJ databases">
        <authorList>
            <person name="Gupta K D."/>
        </authorList>
    </citation>
    <scope>NUCLEOTIDE SEQUENCE [LARGE SCALE GENOMIC DNA]</scope>
</reference>
<keyword evidence="2" id="KW-0233">DNA recombination</keyword>
<dbReference type="AlphaFoldDB" id="A0A8S0WR91"/>
<keyword evidence="7" id="KW-1185">Reference proteome</keyword>
<dbReference type="SUPFAM" id="SSF56349">
    <property type="entry name" value="DNA breaking-rejoining enzymes"/>
    <property type="match status" value="1"/>
</dbReference>
<dbReference type="Pfam" id="PF14223">
    <property type="entry name" value="Retrotran_gag_2"/>
    <property type="match status" value="1"/>
</dbReference>
<dbReference type="GO" id="GO:0015074">
    <property type="term" value="P:DNA integration"/>
    <property type="evidence" value="ECO:0007669"/>
    <property type="project" value="InterPro"/>
</dbReference>
<dbReference type="SUPFAM" id="SSF57756">
    <property type="entry name" value="Retrovirus zinc finger-like domains"/>
    <property type="match status" value="1"/>
</dbReference>
<dbReference type="GO" id="GO:0008270">
    <property type="term" value="F:zinc ion binding"/>
    <property type="evidence" value="ECO:0007669"/>
    <property type="project" value="UniProtKB-KW"/>
</dbReference>
<dbReference type="Gene3D" id="1.10.443.10">
    <property type="entry name" value="Intergrase catalytic core"/>
    <property type="match status" value="1"/>
</dbReference>
<evidence type="ECO:0000256" key="4">
    <source>
        <dbReference type="SAM" id="MobiDB-lite"/>
    </source>
</evidence>
<feature type="region of interest" description="Disordered" evidence="4">
    <location>
        <begin position="174"/>
        <end position="193"/>
    </location>
</feature>
<evidence type="ECO:0000256" key="2">
    <source>
        <dbReference type="ARBA" id="ARBA00023172"/>
    </source>
</evidence>
<dbReference type="PROSITE" id="PS50158">
    <property type="entry name" value="ZF_CCHC"/>
    <property type="match status" value="1"/>
</dbReference>
<keyword evidence="3" id="KW-0863">Zinc-finger</keyword>
<proteinExistence type="predicted"/>
<dbReference type="GO" id="GO:0006310">
    <property type="term" value="P:DNA recombination"/>
    <property type="evidence" value="ECO:0007669"/>
    <property type="project" value="UniProtKB-KW"/>
</dbReference>
<evidence type="ECO:0000313" key="7">
    <source>
        <dbReference type="Proteomes" id="UP000467700"/>
    </source>
</evidence>
<keyword evidence="3" id="KW-0862">Zinc</keyword>
<dbReference type="InterPro" id="IPR001878">
    <property type="entry name" value="Znf_CCHC"/>
</dbReference>
<evidence type="ECO:0000259" key="5">
    <source>
        <dbReference type="PROSITE" id="PS50158"/>
    </source>
</evidence>
<dbReference type="InterPro" id="IPR013762">
    <property type="entry name" value="Integrase-like_cat_sf"/>
</dbReference>
<keyword evidence="1" id="KW-0507">mRNA processing</keyword>
<feature type="domain" description="CCHC-type" evidence="5">
    <location>
        <begin position="204"/>
        <end position="218"/>
    </location>
</feature>
<dbReference type="GO" id="GO:0003677">
    <property type="term" value="F:DNA binding"/>
    <property type="evidence" value="ECO:0007669"/>
    <property type="project" value="InterPro"/>
</dbReference>
<dbReference type="InterPro" id="IPR036875">
    <property type="entry name" value="Znf_CCHC_sf"/>
</dbReference>
<keyword evidence="3" id="KW-0479">Metal-binding</keyword>
<evidence type="ECO:0000256" key="3">
    <source>
        <dbReference type="PROSITE-ProRule" id="PRU00047"/>
    </source>
</evidence>
<gene>
    <name evidence="6" type="ORF">AAE3_LOCUS5874</name>
</gene>
<sequence length="404" mass="45033">MALRIRDCWDVIANGSEKKPAGDALTEWTKKANDALTIIALTVDPSQYTYIRDCTDGVTAWQRLKDIYEKNSRATRISLKRQFYGFEHDINMPMQDYVNGITDLAAKLNAIGVTLNDEDITDVLIFNLDKEYSSIAASLSAGKTDLKVGEVVSTLLEEEQRKGGAPDVVTALYSNGINNNGRGPPGRRGPNRDRREGIIEMRTCYLCGYKGHILKDCRATKTKDGKAITTKMTIAALERIKQEQEIAKSNYTTTAFHIPVTKTEPIEGEDVSWSKQNGDTDPAAALDKHLSVNNPPKEGPLFTYRTAKGYNALTKPKFLQTLAKAARAAGLDPLQGHGIRIGSTLEYLLRGIPFEVMKVKGRWASDAFLTYLRKHTQILAPYMQANPLRHDEFIRLTMPPIRRG</sequence>
<dbReference type="Proteomes" id="UP000467700">
    <property type="component" value="Unassembled WGS sequence"/>
</dbReference>
<evidence type="ECO:0000256" key="1">
    <source>
        <dbReference type="ARBA" id="ARBA00022664"/>
    </source>
</evidence>
<comment type="caution">
    <text evidence="6">The sequence shown here is derived from an EMBL/GenBank/DDBJ whole genome shotgun (WGS) entry which is preliminary data.</text>
</comment>
<name>A0A8S0WR91_CYCAE</name>
<protein>
    <recommendedName>
        <fullName evidence="5">CCHC-type domain-containing protein</fullName>
    </recommendedName>
</protein>
<dbReference type="InterPro" id="IPR011010">
    <property type="entry name" value="DNA_brk_join_enz"/>
</dbReference>
<dbReference type="GO" id="GO:0006397">
    <property type="term" value="P:mRNA processing"/>
    <property type="evidence" value="ECO:0007669"/>
    <property type="project" value="UniProtKB-KW"/>
</dbReference>
<accession>A0A8S0WR91</accession>
<evidence type="ECO:0000313" key="6">
    <source>
        <dbReference type="EMBL" id="CAA7263492.1"/>
    </source>
</evidence>
<dbReference type="PANTHER" id="PTHR47481">
    <property type="match status" value="1"/>
</dbReference>
<dbReference type="SMART" id="SM00343">
    <property type="entry name" value="ZnF_C2HC"/>
    <property type="match status" value="1"/>
</dbReference>
<dbReference type="PANTHER" id="PTHR47481:SF7">
    <property type="entry name" value="CCHC-TYPE DOMAIN-CONTAINING PROTEIN"/>
    <property type="match status" value="1"/>
</dbReference>
<dbReference type="OrthoDB" id="2797670at2759"/>